<gene>
    <name evidence="2" type="ORF">BTO23_04650</name>
</gene>
<dbReference type="InterPro" id="IPR017850">
    <property type="entry name" value="Alkaline_phosphatase_core_sf"/>
</dbReference>
<accession>A0A2S7XIT9</accession>
<proteinExistence type="predicted"/>
<feature type="signal peptide" evidence="1">
    <location>
        <begin position="1"/>
        <end position="38"/>
    </location>
</feature>
<dbReference type="EMBL" id="MSCP01000001">
    <property type="protein sequence ID" value="PQJ93388.1"/>
    <property type="molecule type" value="Genomic_DNA"/>
</dbReference>
<evidence type="ECO:0000313" key="3">
    <source>
        <dbReference type="Proteomes" id="UP000239273"/>
    </source>
</evidence>
<name>A0A2S7XIT9_9GAMM</name>
<comment type="caution">
    <text evidence="2">The sequence shown here is derived from an EMBL/GenBank/DDBJ whole genome shotgun (WGS) entry which is preliminary data.</text>
</comment>
<evidence type="ECO:0000313" key="2">
    <source>
        <dbReference type="EMBL" id="PQJ93388.1"/>
    </source>
</evidence>
<dbReference type="InterPro" id="IPR002591">
    <property type="entry name" value="Phosphodiest/P_Trfase"/>
</dbReference>
<dbReference type="Proteomes" id="UP000239273">
    <property type="component" value="Unassembled WGS sequence"/>
</dbReference>
<dbReference type="Pfam" id="PF01663">
    <property type="entry name" value="Phosphodiest"/>
    <property type="match status" value="1"/>
</dbReference>
<feature type="chain" id="PRO_5015462105" evidence="1">
    <location>
        <begin position="39"/>
        <end position="975"/>
    </location>
</feature>
<dbReference type="SUPFAM" id="SSF53649">
    <property type="entry name" value="Alkaline phosphatase-like"/>
    <property type="match status" value="1"/>
</dbReference>
<reference evidence="2 3" key="1">
    <citation type="submission" date="2016-12" db="EMBL/GenBank/DDBJ databases">
        <title>Diversity of luminous bacteria.</title>
        <authorList>
            <person name="Yoshizawa S."/>
            <person name="Kogure K."/>
        </authorList>
    </citation>
    <scope>NUCLEOTIDE SEQUENCE [LARGE SCALE GENOMIC DNA]</scope>
    <source>
        <strain evidence="2 3">NBRC 105001</strain>
    </source>
</reference>
<dbReference type="AlphaFoldDB" id="A0A2S7XIT9"/>
<evidence type="ECO:0000256" key="1">
    <source>
        <dbReference type="SAM" id="SignalP"/>
    </source>
</evidence>
<organism evidence="2 3">
    <name type="scientific">Aliivibrio sifiae</name>
    <dbReference type="NCBI Taxonomy" id="566293"/>
    <lineage>
        <taxon>Bacteria</taxon>
        <taxon>Pseudomonadati</taxon>
        <taxon>Pseudomonadota</taxon>
        <taxon>Gammaproteobacteria</taxon>
        <taxon>Vibrionales</taxon>
        <taxon>Vibrionaceae</taxon>
        <taxon>Aliivibrio</taxon>
    </lineage>
</organism>
<sequence>MTYPNCYKKEVKVKNRSFSSILTLSVLSLSMLSANSSANVSAIPVVGGVVNSAEILKNQINSSVIYTTKTVRDAAIFTIAGITLDAYILSLPLDSDVKKSIIAKLSNPSYAIPLGHFLYTFVDKYGDMDNKDAFKAYLKTQYDEETLNGFSHSLFTLNDGKKEEKPELADSHHQGLNIDRKFIANMVILYDELVQIGEWKDLEVLPERYTYLSDTPEDRKIIDKIQPIIIAGMTKAVASMDEGEMRGALEQIIEDGKPQHKGSVNNKAEALTITLIDFVRLNVLKSYRQFIYQEQRQEVLNEWLQESFKDNPETVIAYLESRQQRRLAVQVTVDGLQQGLLEGILSPQKKPFIKQVYQDHLKHKTYKPQNEITIQPEHEQQLSFLKRLTEEEYNDSSYLPFFTELYQKYDKSIVDVGISSTPTISVRNLPIIKTGAKVSGEGGTGIPNFHFVDRKEDRAYYFFGNDALQLDRLMDANKVQTMFDRLDYLVTLNCNAQYDWNAHTTYDGLVNLGAGESLRDFGEKRCLRELTQRAKVEKAIVKMRSELIEEIRIYDDIFVLDIYSKLTQKWKIQQNLESLAKLEQKGMPDYTLIYNPWPDHFAHFAGPFSDEILMPTGELNRLDYWLTQFTNTYKEAGVYDRTLWGMAGDHGLSPVYYSLNPEKQVFDSLQEELDYPLVIKKISSDEGEGPKITNALNYESNKEVDVVVASTAGGNFMMDFFNSTQGWKVQPTYVELTTWTPVNAPKGNSINVINEVASRLEESLDYLVVRETSCSLDECEVRIIGFKDDVRVDELITKKGDRLLYQPVIGSSQLLELDILNPYKSQPNEAELASYQELYQRCMVSAISDDVSSWCTEQEWRSLTAYTARPDSVNQLAKLYEEARAGTINLFPKFGIGFNTKVPGRHAGEHYLEKDAFLGFWGTPVGPNVTPLKSNANGSLAPTLYEYLTQETVIENNNGWGFPSLLSELDIQLSK</sequence>
<protein>
    <submittedName>
        <fullName evidence="2">Nucleotide pyrophosphatase</fullName>
    </submittedName>
</protein>
<keyword evidence="1" id="KW-0732">Signal</keyword>
<dbReference type="OrthoDB" id="6242689at2"/>
<dbReference type="Gene3D" id="3.40.720.10">
    <property type="entry name" value="Alkaline Phosphatase, subunit A"/>
    <property type="match status" value="1"/>
</dbReference>